<evidence type="ECO:0000256" key="4">
    <source>
        <dbReference type="ARBA" id="ARBA00023157"/>
    </source>
</evidence>
<reference evidence="11 12" key="1">
    <citation type="journal article" date="2013" name="Environ. Microbiol.">
        <title>Genome analysis of Chitinivibrio alkaliphilus gen. nov., sp. nov., a novel extremely haloalkaliphilic anaerobic chitinolytic bacterium from the candidate phylum Termite Group 3.</title>
        <authorList>
            <person name="Sorokin D.Y."/>
            <person name="Gumerov V.M."/>
            <person name="Rakitin A.L."/>
            <person name="Beletsky A.V."/>
            <person name="Damste J.S."/>
            <person name="Muyzer G."/>
            <person name="Mardanov A.V."/>
            <person name="Ravin N.V."/>
        </authorList>
    </citation>
    <scope>NUCLEOTIDE SEQUENCE [LARGE SCALE GENOMIC DNA]</scope>
    <source>
        <strain evidence="11 12">ACht1</strain>
    </source>
</reference>
<feature type="active site" description="Nucleophile" evidence="8">
    <location>
        <position position="30"/>
    </location>
</feature>
<evidence type="ECO:0000313" key="11">
    <source>
        <dbReference type="EMBL" id="ERP31173.1"/>
    </source>
</evidence>
<dbReference type="EMBL" id="ASJR01000018">
    <property type="protein sequence ID" value="ERP31173.1"/>
    <property type="molecule type" value="Genomic_DNA"/>
</dbReference>
<dbReference type="CDD" id="cd02947">
    <property type="entry name" value="TRX_family"/>
    <property type="match status" value="1"/>
</dbReference>
<dbReference type="GO" id="GO:0015035">
    <property type="term" value="F:protein-disulfide reductase activity"/>
    <property type="evidence" value="ECO:0007669"/>
    <property type="project" value="UniProtKB-UniRule"/>
</dbReference>
<feature type="domain" description="Thioredoxin" evidence="10">
    <location>
        <begin position="1"/>
        <end position="105"/>
    </location>
</feature>
<dbReference type="PROSITE" id="PS51352">
    <property type="entry name" value="THIOREDOXIN_2"/>
    <property type="match status" value="1"/>
</dbReference>
<evidence type="ECO:0000256" key="9">
    <source>
        <dbReference type="PIRSR" id="PIRSR000077-4"/>
    </source>
</evidence>
<dbReference type="RefSeq" id="WP_022637392.1">
    <property type="nucleotide sequence ID" value="NZ_ASJR01000018.1"/>
</dbReference>
<dbReference type="PANTHER" id="PTHR45663">
    <property type="entry name" value="GEO12009P1"/>
    <property type="match status" value="1"/>
</dbReference>
<keyword evidence="12" id="KW-1185">Reference proteome</keyword>
<keyword evidence="2" id="KW-0813">Transport</keyword>
<dbReference type="PANTHER" id="PTHR45663:SF11">
    <property type="entry name" value="GEO12009P1"/>
    <property type="match status" value="1"/>
</dbReference>
<dbReference type="Proteomes" id="UP000017148">
    <property type="component" value="Unassembled WGS sequence"/>
</dbReference>
<dbReference type="PROSITE" id="PS00194">
    <property type="entry name" value="THIOREDOXIN_1"/>
    <property type="match status" value="1"/>
</dbReference>
<dbReference type="InterPro" id="IPR005746">
    <property type="entry name" value="Thioredoxin"/>
</dbReference>
<organism evidence="11 12">
    <name type="scientific">Chitinivibrio alkaliphilus ACht1</name>
    <dbReference type="NCBI Taxonomy" id="1313304"/>
    <lineage>
        <taxon>Bacteria</taxon>
        <taxon>Pseudomonadati</taxon>
        <taxon>Fibrobacterota</taxon>
        <taxon>Chitinivibrionia</taxon>
        <taxon>Chitinivibrionales</taxon>
        <taxon>Chitinivibrionaceae</taxon>
        <taxon>Chitinivibrio</taxon>
    </lineage>
</organism>
<dbReference type="SUPFAM" id="SSF52833">
    <property type="entry name" value="Thioredoxin-like"/>
    <property type="match status" value="1"/>
</dbReference>
<dbReference type="PIRSF" id="PIRSF000077">
    <property type="entry name" value="Thioredoxin"/>
    <property type="match status" value="1"/>
</dbReference>
<dbReference type="PATRIC" id="fig|1313304.3.peg.1878"/>
<dbReference type="PRINTS" id="PR00421">
    <property type="entry name" value="THIOREDOXIN"/>
</dbReference>
<evidence type="ECO:0000256" key="2">
    <source>
        <dbReference type="ARBA" id="ARBA00022448"/>
    </source>
</evidence>
<evidence type="ECO:0000256" key="5">
    <source>
        <dbReference type="ARBA" id="ARBA00023284"/>
    </source>
</evidence>
<dbReference type="GO" id="GO:0045454">
    <property type="term" value="P:cell redox homeostasis"/>
    <property type="evidence" value="ECO:0007669"/>
    <property type="project" value="TreeGrafter"/>
</dbReference>
<dbReference type="STRING" id="1313304.CALK_1972"/>
<feature type="site" description="Deprotonates C-terminal active site Cys" evidence="8">
    <location>
        <position position="24"/>
    </location>
</feature>
<protein>
    <recommendedName>
        <fullName evidence="6 7">Thioredoxin</fullName>
    </recommendedName>
</protein>
<evidence type="ECO:0000256" key="6">
    <source>
        <dbReference type="NCBIfam" id="TIGR01068"/>
    </source>
</evidence>
<dbReference type="Gene3D" id="3.40.30.10">
    <property type="entry name" value="Glutaredoxin"/>
    <property type="match status" value="1"/>
</dbReference>
<feature type="active site" description="Nucleophile" evidence="8">
    <location>
        <position position="33"/>
    </location>
</feature>
<evidence type="ECO:0000259" key="10">
    <source>
        <dbReference type="PROSITE" id="PS51352"/>
    </source>
</evidence>
<keyword evidence="3" id="KW-0249">Electron transport</keyword>
<dbReference type="OrthoDB" id="9790390at2"/>
<dbReference type="FunFam" id="3.40.30.10:FF:000001">
    <property type="entry name" value="Thioredoxin"/>
    <property type="match status" value="1"/>
</dbReference>
<gene>
    <name evidence="11" type="ORF">CALK_1972</name>
</gene>
<dbReference type="AlphaFoldDB" id="U7D5E5"/>
<evidence type="ECO:0000313" key="12">
    <source>
        <dbReference type="Proteomes" id="UP000017148"/>
    </source>
</evidence>
<evidence type="ECO:0000256" key="8">
    <source>
        <dbReference type="PIRSR" id="PIRSR000077-1"/>
    </source>
</evidence>
<evidence type="ECO:0000256" key="3">
    <source>
        <dbReference type="ARBA" id="ARBA00022982"/>
    </source>
</evidence>
<keyword evidence="5 9" id="KW-0676">Redox-active center</keyword>
<evidence type="ECO:0000256" key="7">
    <source>
        <dbReference type="PIRNR" id="PIRNR000077"/>
    </source>
</evidence>
<name>U7D5E5_9BACT</name>
<sequence>MAQEIRDSEFTELVKNATTPVLVDFWAPWCGPCRMLGPILEEIAEEVGEEAAVYKMNVDENQETAGTFGITSIPTVIIFDKGEVKEKLIGVQPKKQYLHALGLSS</sequence>
<dbReference type="InterPro" id="IPR036249">
    <property type="entry name" value="Thioredoxin-like_sf"/>
</dbReference>
<dbReference type="GO" id="GO:0005829">
    <property type="term" value="C:cytosol"/>
    <property type="evidence" value="ECO:0007669"/>
    <property type="project" value="TreeGrafter"/>
</dbReference>
<feature type="site" description="Contributes to redox potential value" evidence="8">
    <location>
        <position position="31"/>
    </location>
</feature>
<dbReference type="InterPro" id="IPR017937">
    <property type="entry name" value="Thioredoxin_CS"/>
</dbReference>
<feature type="site" description="Contributes to redox potential value" evidence="8">
    <location>
        <position position="32"/>
    </location>
</feature>
<feature type="disulfide bond" description="Redox-active" evidence="9">
    <location>
        <begin position="30"/>
        <end position="33"/>
    </location>
</feature>
<dbReference type="InterPro" id="IPR013766">
    <property type="entry name" value="Thioredoxin_domain"/>
</dbReference>
<keyword evidence="4 9" id="KW-1015">Disulfide bond</keyword>
<comment type="caution">
    <text evidence="11">The sequence shown here is derived from an EMBL/GenBank/DDBJ whole genome shotgun (WGS) entry which is preliminary data.</text>
</comment>
<proteinExistence type="inferred from homology"/>
<dbReference type="eggNOG" id="COG3118">
    <property type="taxonomic scope" value="Bacteria"/>
</dbReference>
<comment type="similarity">
    <text evidence="1 7">Belongs to the thioredoxin family.</text>
</comment>
<accession>U7D5E5</accession>
<evidence type="ECO:0000256" key="1">
    <source>
        <dbReference type="ARBA" id="ARBA00008987"/>
    </source>
</evidence>
<dbReference type="Pfam" id="PF00085">
    <property type="entry name" value="Thioredoxin"/>
    <property type="match status" value="1"/>
</dbReference>
<dbReference type="NCBIfam" id="TIGR01068">
    <property type="entry name" value="thioredoxin"/>
    <property type="match status" value="1"/>
</dbReference>